<gene>
    <name evidence="3" type="ORF">C9374_014043</name>
</gene>
<evidence type="ECO:0000256" key="1">
    <source>
        <dbReference type="PROSITE-ProRule" id="PRU00235"/>
    </source>
</evidence>
<name>A0AA88KPI2_NAELO</name>
<dbReference type="GO" id="GO:0005737">
    <property type="term" value="C:cytoplasm"/>
    <property type="evidence" value="ECO:0007669"/>
    <property type="project" value="TreeGrafter"/>
</dbReference>
<feature type="repeat" description="RCC1" evidence="1">
    <location>
        <begin position="128"/>
        <end position="185"/>
    </location>
</feature>
<dbReference type="PROSITE" id="PS50012">
    <property type="entry name" value="RCC1_3"/>
    <property type="match status" value="1"/>
</dbReference>
<dbReference type="PRINTS" id="PR00633">
    <property type="entry name" value="RCCNDNSATION"/>
</dbReference>
<dbReference type="EMBL" id="PYSW02000007">
    <property type="protein sequence ID" value="KAG2389483.1"/>
    <property type="molecule type" value="Genomic_DNA"/>
</dbReference>
<dbReference type="InterPro" id="IPR000408">
    <property type="entry name" value="Reg_chr_condens"/>
</dbReference>
<dbReference type="Gene3D" id="2.130.10.30">
    <property type="entry name" value="Regulator of chromosome condensation 1/beta-lactamase-inhibitor protein II"/>
    <property type="match status" value="1"/>
</dbReference>
<organism evidence="3 4">
    <name type="scientific">Naegleria lovaniensis</name>
    <name type="common">Amoeba</name>
    <dbReference type="NCBI Taxonomy" id="51637"/>
    <lineage>
        <taxon>Eukaryota</taxon>
        <taxon>Discoba</taxon>
        <taxon>Heterolobosea</taxon>
        <taxon>Tetramitia</taxon>
        <taxon>Eutetramitia</taxon>
        <taxon>Vahlkampfiidae</taxon>
        <taxon>Naegleria</taxon>
    </lineage>
</organism>
<dbReference type="SUPFAM" id="SSF50985">
    <property type="entry name" value="RCC1/BLIP-II"/>
    <property type="match status" value="1"/>
</dbReference>
<dbReference type="Proteomes" id="UP000816034">
    <property type="component" value="Unassembled WGS sequence"/>
</dbReference>
<proteinExistence type="predicted"/>
<dbReference type="InterPro" id="IPR009091">
    <property type="entry name" value="RCC1/BLIP-II"/>
</dbReference>
<dbReference type="RefSeq" id="XP_044553475.1">
    <property type="nucleotide sequence ID" value="XM_044689987.1"/>
</dbReference>
<sequence>MRSGPQDQVLLISTRLPISGSKQHEDENEEDFNDDDPLMFAKPFGLSDRSSLKQVVLPGHIYRFVQGSSGSSFVLLLDENGTMYGYSLDFSKRSNIPNATNWSMIDFSEPVEQIACGMRFYVFKTRSGVVYSAGNNECGQRGVGQGASGDILPVKFTTGVDGSSVMKSVVKISCGYQHTILLTSDGKLYGAGCSYQSQLGKVSGDITYLFCPLESPSFSSNYGKIIDVQTLYFSSICLTDKGFCFVAGALNYNQIIEANNWTLVPSTILSTPIRSIYASCNSVFFIGENCVYTTTSSKNYLESSDQVNTHETSTVCSIPFLKNKNIQKIFGKELFHFISDHNVYICHNPGEDISASQLMGIDHPPINTDTSFQKPVWLEVLPLSKILWSHDLTILNAFSFVMYLCDKKVSMEIVENLSNIYQYQYNTTNDEENPKHVFYDVDVLF</sequence>
<protein>
    <submittedName>
        <fullName evidence="3">Uncharacterized protein</fullName>
    </submittedName>
</protein>
<evidence type="ECO:0000256" key="2">
    <source>
        <dbReference type="SAM" id="MobiDB-lite"/>
    </source>
</evidence>
<dbReference type="Pfam" id="PF13540">
    <property type="entry name" value="RCC1_2"/>
    <property type="match status" value="2"/>
</dbReference>
<dbReference type="PROSITE" id="PS00626">
    <property type="entry name" value="RCC1_2"/>
    <property type="match status" value="1"/>
</dbReference>
<evidence type="ECO:0000313" key="3">
    <source>
        <dbReference type="EMBL" id="KAG2389483.1"/>
    </source>
</evidence>
<dbReference type="PANTHER" id="PTHR45982:SF1">
    <property type="entry name" value="REGULATOR OF CHROMOSOME CONDENSATION"/>
    <property type="match status" value="1"/>
</dbReference>
<comment type="caution">
    <text evidence="3">The sequence shown here is derived from an EMBL/GenBank/DDBJ whole genome shotgun (WGS) entry which is preliminary data.</text>
</comment>
<dbReference type="InterPro" id="IPR051553">
    <property type="entry name" value="Ran_GTPase-activating"/>
</dbReference>
<accession>A0AA88KPI2</accession>
<dbReference type="GO" id="GO:0005085">
    <property type="term" value="F:guanyl-nucleotide exchange factor activity"/>
    <property type="evidence" value="ECO:0007669"/>
    <property type="project" value="TreeGrafter"/>
</dbReference>
<feature type="compositionally biased region" description="Acidic residues" evidence="2">
    <location>
        <begin position="26"/>
        <end position="35"/>
    </location>
</feature>
<feature type="region of interest" description="Disordered" evidence="2">
    <location>
        <begin position="16"/>
        <end position="35"/>
    </location>
</feature>
<evidence type="ECO:0000313" key="4">
    <source>
        <dbReference type="Proteomes" id="UP000816034"/>
    </source>
</evidence>
<dbReference type="GeneID" id="68106496"/>
<keyword evidence="4" id="KW-1185">Reference proteome</keyword>
<dbReference type="PANTHER" id="PTHR45982">
    <property type="entry name" value="REGULATOR OF CHROMOSOME CONDENSATION"/>
    <property type="match status" value="1"/>
</dbReference>
<reference evidence="3 4" key="1">
    <citation type="journal article" date="2018" name="BMC Genomics">
        <title>The genome of Naegleria lovaniensis, the basis for a comparative approach to unravel pathogenicity factors of the human pathogenic amoeba N. fowleri.</title>
        <authorList>
            <person name="Liechti N."/>
            <person name="Schurch N."/>
            <person name="Bruggmann R."/>
            <person name="Wittwer M."/>
        </authorList>
    </citation>
    <scope>NUCLEOTIDE SEQUENCE [LARGE SCALE GENOMIC DNA]</scope>
    <source>
        <strain evidence="3 4">ATCC 30569</strain>
    </source>
</reference>
<dbReference type="AlphaFoldDB" id="A0AA88KPI2"/>